<accession>A0A4R2CZJ4</accession>
<dbReference type="Proteomes" id="UP000295351">
    <property type="component" value="Unassembled WGS sequence"/>
</dbReference>
<proteinExistence type="predicted"/>
<dbReference type="AlphaFoldDB" id="A0A4R2CZJ4"/>
<name>A0A4R2CZJ4_SHIGR</name>
<evidence type="ECO:0000313" key="3">
    <source>
        <dbReference type="Proteomes" id="UP000295351"/>
    </source>
</evidence>
<dbReference type="InterPro" id="IPR006860">
    <property type="entry name" value="FecR"/>
</dbReference>
<evidence type="ECO:0000313" key="2">
    <source>
        <dbReference type="EMBL" id="TCN46565.1"/>
    </source>
</evidence>
<gene>
    <name evidence="2" type="ORF">EV665_104240</name>
</gene>
<dbReference type="InterPro" id="IPR006311">
    <property type="entry name" value="TAT_signal"/>
</dbReference>
<dbReference type="Pfam" id="PF04773">
    <property type="entry name" value="FecR"/>
    <property type="match status" value="1"/>
</dbReference>
<comment type="caution">
    <text evidence="2">The sequence shown here is derived from an EMBL/GenBank/DDBJ whole genome shotgun (WGS) entry which is preliminary data.</text>
</comment>
<dbReference type="EMBL" id="SLVX01000004">
    <property type="protein sequence ID" value="TCN46565.1"/>
    <property type="molecule type" value="Genomic_DNA"/>
</dbReference>
<dbReference type="PROSITE" id="PS51318">
    <property type="entry name" value="TAT"/>
    <property type="match status" value="1"/>
</dbReference>
<organism evidence="2 3">
    <name type="scientific">Shinella granuli</name>
    <dbReference type="NCBI Taxonomy" id="323621"/>
    <lineage>
        <taxon>Bacteria</taxon>
        <taxon>Pseudomonadati</taxon>
        <taxon>Pseudomonadota</taxon>
        <taxon>Alphaproteobacteria</taxon>
        <taxon>Hyphomicrobiales</taxon>
        <taxon>Rhizobiaceae</taxon>
        <taxon>Shinella</taxon>
    </lineage>
</organism>
<keyword evidence="3" id="KW-1185">Reference proteome</keyword>
<dbReference type="Gene3D" id="2.60.120.1440">
    <property type="match status" value="1"/>
</dbReference>
<dbReference type="PANTHER" id="PTHR38731">
    <property type="entry name" value="LIPL45-RELATED LIPOPROTEIN-RELATED"/>
    <property type="match status" value="1"/>
</dbReference>
<evidence type="ECO:0000259" key="1">
    <source>
        <dbReference type="Pfam" id="PF04773"/>
    </source>
</evidence>
<reference evidence="2 3" key="1">
    <citation type="submission" date="2019-03" db="EMBL/GenBank/DDBJ databases">
        <title>Genomic Encyclopedia of Type Strains, Phase IV (KMG-IV): sequencing the most valuable type-strain genomes for metagenomic binning, comparative biology and taxonomic classification.</title>
        <authorList>
            <person name="Goeker M."/>
        </authorList>
    </citation>
    <scope>NUCLEOTIDE SEQUENCE [LARGE SCALE GENOMIC DNA]</scope>
    <source>
        <strain evidence="2 3">DSM 18401</strain>
    </source>
</reference>
<sequence>MLRFNSMPPRVKGTSMRTLNVFRPVRLSRRLFLAAGALALTGIGIRATQANAVIGKAVEITGEVNRKQANLLEGLKAGASLMDHDFVTTGKESFAALELGEDTTLLLGSETELLIDTFIAGQGGTIELGTGQMIFDRPEGLAKIDLTVRTAFGMIGVRGTKFFAGPSRGPFAVFVEHGLVEVSGGGVTKQVGPGQGVEIAAPGAAPGEVTQWGEARIREAYASAGAR</sequence>
<feature type="domain" description="FecR protein" evidence="1">
    <location>
        <begin position="87"/>
        <end position="181"/>
    </location>
</feature>
<protein>
    <submittedName>
        <fullName evidence="2">FecR family protein</fullName>
    </submittedName>
</protein>